<dbReference type="GO" id="GO:0046872">
    <property type="term" value="F:metal ion binding"/>
    <property type="evidence" value="ECO:0007669"/>
    <property type="project" value="UniProtKB-KW"/>
</dbReference>
<evidence type="ECO:0000256" key="2">
    <source>
        <dbReference type="ARBA" id="ARBA00023239"/>
    </source>
</evidence>
<dbReference type="SMART" id="SM01007">
    <property type="entry name" value="Aldolase_II"/>
    <property type="match status" value="1"/>
</dbReference>
<dbReference type="InterPro" id="IPR036409">
    <property type="entry name" value="Aldolase_II/adducin_N_sf"/>
</dbReference>
<evidence type="ECO:0000259" key="3">
    <source>
        <dbReference type="SMART" id="SM01007"/>
    </source>
</evidence>
<gene>
    <name evidence="4" type="ORF">SAMN04489810_0996</name>
</gene>
<dbReference type="GO" id="GO:0016832">
    <property type="term" value="F:aldehyde-lyase activity"/>
    <property type="evidence" value="ECO:0007669"/>
    <property type="project" value="TreeGrafter"/>
</dbReference>
<dbReference type="OrthoDB" id="9786287at2"/>
<keyword evidence="5" id="KW-1185">Reference proteome</keyword>
<organism evidence="4 5">
    <name type="scientific">Microbacterium pygmaeum</name>
    <dbReference type="NCBI Taxonomy" id="370764"/>
    <lineage>
        <taxon>Bacteria</taxon>
        <taxon>Bacillati</taxon>
        <taxon>Actinomycetota</taxon>
        <taxon>Actinomycetes</taxon>
        <taxon>Micrococcales</taxon>
        <taxon>Microbacteriaceae</taxon>
        <taxon>Microbacterium</taxon>
    </lineage>
</organism>
<sequence>MRTTTTASQLIDDLVDANHVLVDRGVLDAYGHVSGRHPDDPEKFLIARNLAPGLVTAADIQVLDLDGGTDDERPSYLERFIHGEIYRARPDVHSVVHSHSASVIPFTISNRPLQAVWHMAGFLGEGVPVYEIREDAGMGSDLLVRTPELGAGLAASLGEGAVALMRGHGSVTVGDSIPHAVWRAVFAELNARALAVAVGLGEVTPLTAEEGIAAAKSNYGQIRRPWELWRAEARAGRRG</sequence>
<name>A0A1G7W9B7_9MICO</name>
<dbReference type="PANTHER" id="PTHR22789">
    <property type="entry name" value="FUCULOSE PHOSPHATE ALDOLASE"/>
    <property type="match status" value="1"/>
</dbReference>
<dbReference type="Proteomes" id="UP000199009">
    <property type="component" value="Chromosome I"/>
</dbReference>
<evidence type="ECO:0000313" key="4">
    <source>
        <dbReference type="EMBL" id="SDG68553.1"/>
    </source>
</evidence>
<feature type="domain" description="Class II aldolase/adducin N-terminal" evidence="3">
    <location>
        <begin position="12"/>
        <end position="195"/>
    </location>
</feature>
<dbReference type="InterPro" id="IPR050197">
    <property type="entry name" value="Aldolase_class_II_sugar_metab"/>
</dbReference>
<dbReference type="EMBL" id="LT629692">
    <property type="protein sequence ID" value="SDG68553.1"/>
    <property type="molecule type" value="Genomic_DNA"/>
</dbReference>
<accession>A0A1G7W9B7</accession>
<dbReference type="AlphaFoldDB" id="A0A1G7W9B7"/>
<dbReference type="RefSeq" id="WP_091487200.1">
    <property type="nucleotide sequence ID" value="NZ_LT629692.1"/>
</dbReference>
<dbReference type="PANTHER" id="PTHR22789:SF0">
    <property type="entry name" value="3-OXO-TETRONATE 4-PHOSPHATE DECARBOXYLASE-RELATED"/>
    <property type="match status" value="1"/>
</dbReference>
<evidence type="ECO:0000313" key="5">
    <source>
        <dbReference type="Proteomes" id="UP000199009"/>
    </source>
</evidence>
<keyword evidence="2" id="KW-0456">Lyase</keyword>
<protein>
    <submittedName>
        <fullName evidence="4">HCOMODA/2-hydroxy-3-carboxy-muconic semialdehyde decarboxylase</fullName>
    </submittedName>
</protein>
<dbReference type="Gene3D" id="3.40.225.10">
    <property type="entry name" value="Class II aldolase/adducin N-terminal domain"/>
    <property type="match status" value="1"/>
</dbReference>
<proteinExistence type="predicted"/>
<dbReference type="Pfam" id="PF00596">
    <property type="entry name" value="Aldolase_II"/>
    <property type="match status" value="1"/>
</dbReference>
<dbReference type="STRING" id="370764.SAMN04489810_0996"/>
<dbReference type="InterPro" id="IPR001303">
    <property type="entry name" value="Aldolase_II/adducin_N"/>
</dbReference>
<keyword evidence="1" id="KW-0479">Metal-binding</keyword>
<dbReference type="GO" id="GO:0005829">
    <property type="term" value="C:cytosol"/>
    <property type="evidence" value="ECO:0007669"/>
    <property type="project" value="TreeGrafter"/>
</dbReference>
<dbReference type="GO" id="GO:0019323">
    <property type="term" value="P:pentose catabolic process"/>
    <property type="evidence" value="ECO:0007669"/>
    <property type="project" value="TreeGrafter"/>
</dbReference>
<dbReference type="SUPFAM" id="SSF53639">
    <property type="entry name" value="AraD/HMP-PK domain-like"/>
    <property type="match status" value="1"/>
</dbReference>
<reference evidence="4 5" key="1">
    <citation type="submission" date="2016-10" db="EMBL/GenBank/DDBJ databases">
        <authorList>
            <person name="de Groot N.N."/>
        </authorList>
    </citation>
    <scope>NUCLEOTIDE SEQUENCE [LARGE SCALE GENOMIC DNA]</scope>
    <source>
        <strain evidence="4 5">DSM 23142</strain>
    </source>
</reference>
<evidence type="ECO:0000256" key="1">
    <source>
        <dbReference type="ARBA" id="ARBA00022723"/>
    </source>
</evidence>